<dbReference type="OrthoDB" id="5309803at2759"/>
<evidence type="ECO:0000256" key="1">
    <source>
        <dbReference type="SAM" id="MobiDB-lite"/>
    </source>
</evidence>
<keyword evidence="2" id="KW-0812">Transmembrane</keyword>
<sequence>MGFLSILPESFAVLETWITRIFLFLGLAAIGPWAALLIYDLLLYFFRAGAYEIPFVGGRARGKARPRAPSLTERPSGHRRKFSLRGFDRPVLSTGGANGESQDARYRRITEEKMGGSSG</sequence>
<name>A0A364MZL3_STELY</name>
<dbReference type="Proteomes" id="UP000249619">
    <property type="component" value="Unassembled WGS sequence"/>
</dbReference>
<evidence type="ECO:0000256" key="2">
    <source>
        <dbReference type="SAM" id="Phobius"/>
    </source>
</evidence>
<keyword evidence="2" id="KW-1133">Transmembrane helix</keyword>
<organism evidence="3 4">
    <name type="scientific">Stemphylium lycopersici</name>
    <name type="common">Tomato gray leaf spot disease fungus</name>
    <name type="synonym">Thyrospora lycopersici</name>
    <dbReference type="NCBI Taxonomy" id="183478"/>
    <lineage>
        <taxon>Eukaryota</taxon>
        <taxon>Fungi</taxon>
        <taxon>Dikarya</taxon>
        <taxon>Ascomycota</taxon>
        <taxon>Pezizomycotina</taxon>
        <taxon>Dothideomycetes</taxon>
        <taxon>Pleosporomycetidae</taxon>
        <taxon>Pleosporales</taxon>
        <taxon>Pleosporineae</taxon>
        <taxon>Pleosporaceae</taxon>
        <taxon>Stemphylium</taxon>
    </lineage>
</organism>
<keyword evidence="4" id="KW-1185">Reference proteome</keyword>
<dbReference type="AlphaFoldDB" id="A0A364MZL3"/>
<evidence type="ECO:0000313" key="4">
    <source>
        <dbReference type="Proteomes" id="UP000249619"/>
    </source>
</evidence>
<proteinExistence type="predicted"/>
<protein>
    <submittedName>
        <fullName evidence="3">Uncharacterized protein</fullName>
    </submittedName>
</protein>
<comment type="caution">
    <text evidence="3">The sequence shown here is derived from an EMBL/GenBank/DDBJ whole genome shotgun (WGS) entry which is preliminary data.</text>
</comment>
<gene>
    <name evidence="3" type="ORF">DDE83_006473</name>
</gene>
<reference evidence="4" key="1">
    <citation type="submission" date="2018-05" db="EMBL/GenBank/DDBJ databases">
        <title>Draft genome sequence of Stemphylium lycopersici strain CIDEFI 213.</title>
        <authorList>
            <person name="Medina R."/>
            <person name="Franco M.E.E."/>
            <person name="Lucentini C.G."/>
            <person name="Saparrat M.C.N."/>
            <person name="Balatti P.A."/>
        </authorList>
    </citation>
    <scope>NUCLEOTIDE SEQUENCE [LARGE SCALE GENOMIC DNA]</scope>
    <source>
        <strain evidence="4">CIDEFI 213</strain>
    </source>
</reference>
<feature type="compositionally biased region" description="Basic and acidic residues" evidence="1">
    <location>
        <begin position="102"/>
        <end position="119"/>
    </location>
</feature>
<feature type="region of interest" description="Disordered" evidence="1">
    <location>
        <begin position="60"/>
        <end position="119"/>
    </location>
</feature>
<accession>A0A364MZL3</accession>
<keyword evidence="2" id="KW-0472">Membrane</keyword>
<evidence type="ECO:0000313" key="3">
    <source>
        <dbReference type="EMBL" id="RAR07428.1"/>
    </source>
</evidence>
<dbReference type="EMBL" id="QGDH01000100">
    <property type="protein sequence ID" value="RAR07428.1"/>
    <property type="molecule type" value="Genomic_DNA"/>
</dbReference>
<feature type="transmembrane region" description="Helical" evidence="2">
    <location>
        <begin position="20"/>
        <end position="46"/>
    </location>
</feature>